<dbReference type="Proteomes" id="UP000828390">
    <property type="component" value="Unassembled WGS sequence"/>
</dbReference>
<evidence type="ECO:0000313" key="1">
    <source>
        <dbReference type="EMBL" id="KAH3810257.1"/>
    </source>
</evidence>
<name>A0A9D4GA62_DREPO</name>
<organism evidence="1 2">
    <name type="scientific">Dreissena polymorpha</name>
    <name type="common">Zebra mussel</name>
    <name type="synonym">Mytilus polymorpha</name>
    <dbReference type="NCBI Taxonomy" id="45954"/>
    <lineage>
        <taxon>Eukaryota</taxon>
        <taxon>Metazoa</taxon>
        <taxon>Spiralia</taxon>
        <taxon>Lophotrochozoa</taxon>
        <taxon>Mollusca</taxon>
        <taxon>Bivalvia</taxon>
        <taxon>Autobranchia</taxon>
        <taxon>Heteroconchia</taxon>
        <taxon>Euheterodonta</taxon>
        <taxon>Imparidentia</taxon>
        <taxon>Neoheterodontei</taxon>
        <taxon>Myida</taxon>
        <taxon>Dreissenoidea</taxon>
        <taxon>Dreissenidae</taxon>
        <taxon>Dreissena</taxon>
    </lineage>
</organism>
<dbReference type="AlphaFoldDB" id="A0A9D4GA62"/>
<keyword evidence="2" id="KW-1185">Reference proteome</keyword>
<accession>A0A9D4GA62</accession>
<comment type="caution">
    <text evidence="1">The sequence shown here is derived from an EMBL/GenBank/DDBJ whole genome shotgun (WGS) entry which is preliminary data.</text>
</comment>
<gene>
    <name evidence="1" type="ORF">DPMN_138647</name>
</gene>
<reference evidence="1" key="1">
    <citation type="journal article" date="2019" name="bioRxiv">
        <title>The Genome of the Zebra Mussel, Dreissena polymorpha: A Resource for Invasive Species Research.</title>
        <authorList>
            <person name="McCartney M.A."/>
            <person name="Auch B."/>
            <person name="Kono T."/>
            <person name="Mallez S."/>
            <person name="Zhang Y."/>
            <person name="Obille A."/>
            <person name="Becker A."/>
            <person name="Abrahante J.E."/>
            <person name="Garbe J."/>
            <person name="Badalamenti J.P."/>
            <person name="Herman A."/>
            <person name="Mangelson H."/>
            <person name="Liachko I."/>
            <person name="Sullivan S."/>
            <person name="Sone E.D."/>
            <person name="Koren S."/>
            <person name="Silverstein K.A.T."/>
            <person name="Beckman K.B."/>
            <person name="Gohl D.M."/>
        </authorList>
    </citation>
    <scope>NUCLEOTIDE SEQUENCE</scope>
    <source>
        <strain evidence="1">Duluth1</strain>
        <tissue evidence="1">Whole animal</tissue>
    </source>
</reference>
<evidence type="ECO:0000313" key="2">
    <source>
        <dbReference type="Proteomes" id="UP000828390"/>
    </source>
</evidence>
<reference evidence="1" key="2">
    <citation type="submission" date="2020-11" db="EMBL/GenBank/DDBJ databases">
        <authorList>
            <person name="McCartney M.A."/>
            <person name="Auch B."/>
            <person name="Kono T."/>
            <person name="Mallez S."/>
            <person name="Becker A."/>
            <person name="Gohl D.M."/>
            <person name="Silverstein K.A.T."/>
            <person name="Koren S."/>
            <person name="Bechman K.B."/>
            <person name="Herman A."/>
            <person name="Abrahante J.E."/>
            <person name="Garbe J."/>
        </authorList>
    </citation>
    <scope>NUCLEOTIDE SEQUENCE</scope>
    <source>
        <strain evidence="1">Duluth1</strain>
        <tissue evidence="1">Whole animal</tissue>
    </source>
</reference>
<protein>
    <submittedName>
        <fullName evidence="1">Uncharacterized protein</fullName>
    </submittedName>
</protein>
<dbReference type="EMBL" id="JAIWYP010000006">
    <property type="protein sequence ID" value="KAH3810257.1"/>
    <property type="molecule type" value="Genomic_DNA"/>
</dbReference>
<sequence>MTGTVNEPVSVFNISNQTGVVRNTSYNQGRTSFILRSDGLDIDVNLNPVNCSDEGIYFGVLVVGDNVDVKGTNTEIRLRGRTHTQTACI</sequence>
<proteinExistence type="predicted"/>